<dbReference type="EMBL" id="LXWN01000001">
    <property type="protein sequence ID" value="PTL87997.1"/>
    <property type="molecule type" value="Genomic_DNA"/>
</dbReference>
<evidence type="ECO:0000313" key="3">
    <source>
        <dbReference type="EMBL" id="AJA91940.1"/>
    </source>
</evidence>
<evidence type="ECO:0000313" key="5">
    <source>
        <dbReference type="Proteomes" id="UP000030944"/>
    </source>
</evidence>
<reference evidence="4" key="2">
    <citation type="submission" date="2016-05" db="EMBL/GenBank/DDBJ databases">
        <authorList>
            <person name="Lavstsen T."/>
            <person name="Jespersen J.S."/>
        </authorList>
    </citation>
    <scope>NUCLEOTIDE SEQUENCE [LARGE SCALE GENOMIC DNA]</scope>
    <source>
        <strain evidence="4">U25</strain>
    </source>
</reference>
<dbReference type="Proteomes" id="UP000030944">
    <property type="component" value="Chromosome"/>
</dbReference>
<dbReference type="KEGG" id="nbv:T478_0752"/>
<keyword evidence="6" id="KW-1185">Reference proteome</keyword>
<organism evidence="3 5">
    <name type="scientific">Candidatus Nitrosopelagicus brevis</name>
    <dbReference type="NCBI Taxonomy" id="1410606"/>
    <lineage>
        <taxon>Archaea</taxon>
        <taxon>Nitrososphaerota</taxon>
    </lineage>
</organism>
<gene>
    <name evidence="4" type="ORF">A7X95_01620</name>
    <name evidence="3" type="ORF">T478_0752</name>
</gene>
<feature type="region of interest" description="Disordered" evidence="2">
    <location>
        <begin position="1"/>
        <end position="39"/>
    </location>
</feature>
<proteinExistence type="predicted"/>
<accession>A0A0A7V5G9</accession>
<evidence type="ECO:0000313" key="4">
    <source>
        <dbReference type="EMBL" id="PTL87997.1"/>
    </source>
</evidence>
<evidence type="ECO:0000256" key="1">
    <source>
        <dbReference type="SAM" id="Coils"/>
    </source>
</evidence>
<protein>
    <submittedName>
        <fullName evidence="3">Uncharacterized protein</fullName>
    </submittedName>
</protein>
<dbReference type="EMBL" id="CP007026">
    <property type="protein sequence ID" value="AJA91940.1"/>
    <property type="molecule type" value="Genomic_DNA"/>
</dbReference>
<evidence type="ECO:0000313" key="6">
    <source>
        <dbReference type="Proteomes" id="UP000241022"/>
    </source>
</evidence>
<dbReference type="STRING" id="1410606.T478_0752"/>
<dbReference type="HOGENOM" id="CLU_1965440_0_0_2"/>
<keyword evidence="1" id="KW-0175">Coiled coil</keyword>
<feature type="coiled-coil region" evidence="1">
    <location>
        <begin position="94"/>
        <end position="121"/>
    </location>
</feature>
<dbReference type="GeneID" id="24816641"/>
<reference evidence="3 5" key="1">
    <citation type="journal article" date="2015" name="Proc. Natl. Acad. Sci. U.S.A.">
        <title>Genomic and proteomic characterization of "Candidatus Nitrosopelagicus brevis": An ammonia-oxidizing archaeon from the open ocean.</title>
        <authorList>
            <person name="Santoro A.E."/>
            <person name="Dupont C.L."/>
            <person name="Richter R.A."/>
            <person name="Craig M.T."/>
            <person name="Carini P."/>
            <person name="McIlvin M.R."/>
            <person name="Yang Y."/>
            <person name="Orsi W.D."/>
            <person name="Moran D.M."/>
            <person name="Saito M.A."/>
        </authorList>
    </citation>
    <scope>NUCLEOTIDE SEQUENCE [LARGE SCALE GENOMIC DNA]</scope>
    <source>
        <strain evidence="3">CN25</strain>
        <strain evidence="5">V2</strain>
    </source>
</reference>
<evidence type="ECO:0000256" key="2">
    <source>
        <dbReference type="SAM" id="MobiDB-lite"/>
    </source>
</evidence>
<feature type="compositionally biased region" description="Polar residues" evidence="2">
    <location>
        <begin position="12"/>
        <end position="22"/>
    </location>
</feature>
<dbReference type="RefSeq" id="WP_052433877.1">
    <property type="nucleotide sequence ID" value="NZ_CP007026.1"/>
</dbReference>
<dbReference type="Proteomes" id="UP000241022">
    <property type="component" value="Unassembled WGS sequence"/>
</dbReference>
<reference evidence="4 6" key="3">
    <citation type="submission" date="2018-04" db="EMBL/GenBank/DDBJ databases">
        <title>Transcriptomics of ammonia oxidizing archaea.</title>
        <authorList>
            <person name="Carini P."/>
        </authorList>
    </citation>
    <scope>NUCLEOTIDE SEQUENCE [LARGE SCALE GENOMIC DNA]</scope>
    <source>
        <strain evidence="4 6">U25</strain>
    </source>
</reference>
<dbReference type="AlphaFoldDB" id="A0A0A7V5G9"/>
<sequence length="127" mass="14657">MDMGFFNHRKTQFNSNDTNQGPEDTIRYPPTSTPPTGMTGIKEIREKFNKRNASLMPNLEDFNQMFRQYADGLLHANESIFPPGHPLYNREKSFSLLKEANDKLLKENLELKKQLEKSEKKSSGSSF</sequence>
<dbReference type="OrthoDB" id="4910at2157"/>
<name>A0A0A7V5G9_9ARCH</name>